<reference evidence="1 2" key="1">
    <citation type="submission" date="2023-05" db="EMBL/GenBank/DDBJ databases">
        <title>Genome sequence of Pinibacter sp. MAH-24.</title>
        <authorList>
            <person name="Huq M.A."/>
        </authorList>
    </citation>
    <scope>NUCLEOTIDE SEQUENCE [LARGE SCALE GENOMIC DNA]</scope>
    <source>
        <strain evidence="1 2">MAH-24</strain>
    </source>
</reference>
<organism evidence="1 2">
    <name type="scientific">Pinibacter soli</name>
    <dbReference type="NCBI Taxonomy" id="3044211"/>
    <lineage>
        <taxon>Bacteria</taxon>
        <taxon>Pseudomonadati</taxon>
        <taxon>Bacteroidota</taxon>
        <taxon>Chitinophagia</taxon>
        <taxon>Chitinophagales</taxon>
        <taxon>Chitinophagaceae</taxon>
        <taxon>Pinibacter</taxon>
    </lineage>
</organism>
<sequence length="49" mass="5516">MQKAASSEGLKSAFATHLEQTKTESRTLRNCYLCIQKQILRCLTVPNGF</sequence>
<dbReference type="RefSeq" id="WP_282334990.1">
    <property type="nucleotide sequence ID" value="NZ_JASBRG010000007.1"/>
</dbReference>
<proteinExistence type="predicted"/>
<accession>A0ABT6RE79</accession>
<keyword evidence="2" id="KW-1185">Reference proteome</keyword>
<evidence type="ECO:0000313" key="2">
    <source>
        <dbReference type="Proteomes" id="UP001226434"/>
    </source>
</evidence>
<comment type="caution">
    <text evidence="1">The sequence shown here is derived from an EMBL/GenBank/DDBJ whole genome shotgun (WGS) entry which is preliminary data.</text>
</comment>
<gene>
    <name evidence="1" type="ORF">QJ048_13940</name>
</gene>
<evidence type="ECO:0000313" key="1">
    <source>
        <dbReference type="EMBL" id="MDI3320887.1"/>
    </source>
</evidence>
<name>A0ABT6RE79_9BACT</name>
<protein>
    <submittedName>
        <fullName evidence="1">Uncharacterized protein</fullName>
    </submittedName>
</protein>
<dbReference type="Proteomes" id="UP001226434">
    <property type="component" value="Unassembled WGS sequence"/>
</dbReference>
<dbReference type="EMBL" id="JASBRG010000007">
    <property type="protein sequence ID" value="MDI3320887.1"/>
    <property type="molecule type" value="Genomic_DNA"/>
</dbReference>